<dbReference type="Pfam" id="PF00117">
    <property type="entry name" value="GATase"/>
    <property type="match status" value="1"/>
</dbReference>
<reference evidence="3" key="1">
    <citation type="journal article" date="2019" name="Int. J. Syst. Evol. Microbiol.">
        <title>The Global Catalogue of Microorganisms (GCM) 10K type strain sequencing project: providing services to taxonomists for standard genome sequencing and annotation.</title>
        <authorList>
            <consortium name="The Broad Institute Genomics Platform"/>
            <consortium name="The Broad Institute Genome Sequencing Center for Infectious Disease"/>
            <person name="Wu L."/>
            <person name="Ma J."/>
        </authorList>
    </citation>
    <scope>NUCLEOTIDE SEQUENCE [LARGE SCALE GENOMIC DNA]</scope>
    <source>
        <strain evidence="3">JCM 17110</strain>
    </source>
</reference>
<dbReference type="InterPro" id="IPR029062">
    <property type="entry name" value="Class_I_gatase-like"/>
</dbReference>
<dbReference type="Gene3D" id="3.40.50.880">
    <property type="match status" value="1"/>
</dbReference>
<dbReference type="SUPFAM" id="SSF52317">
    <property type="entry name" value="Class I glutamine amidotransferase-like"/>
    <property type="match status" value="1"/>
</dbReference>
<dbReference type="PANTHER" id="PTHR42695">
    <property type="entry name" value="GLUTAMINE AMIDOTRANSFERASE YLR126C-RELATED"/>
    <property type="match status" value="1"/>
</dbReference>
<proteinExistence type="predicted"/>
<dbReference type="RefSeq" id="WP_344958351.1">
    <property type="nucleotide sequence ID" value="NZ_BAABCX010000003.1"/>
</dbReference>
<dbReference type="InterPro" id="IPR044992">
    <property type="entry name" value="ChyE-like"/>
</dbReference>
<dbReference type="Proteomes" id="UP001500795">
    <property type="component" value="Unassembled WGS sequence"/>
</dbReference>
<evidence type="ECO:0000259" key="1">
    <source>
        <dbReference type="Pfam" id="PF00117"/>
    </source>
</evidence>
<dbReference type="PROSITE" id="PS51273">
    <property type="entry name" value="GATASE_TYPE_1"/>
    <property type="match status" value="1"/>
</dbReference>
<comment type="caution">
    <text evidence="2">The sequence shown here is derived from an EMBL/GenBank/DDBJ whole genome shotgun (WGS) entry which is preliminary data.</text>
</comment>
<dbReference type="EMBL" id="BAABCX010000003">
    <property type="protein sequence ID" value="GAA3543395.1"/>
    <property type="molecule type" value="Genomic_DNA"/>
</dbReference>
<feature type="domain" description="Glutamine amidotransferase" evidence="1">
    <location>
        <begin position="64"/>
        <end position="190"/>
    </location>
</feature>
<keyword evidence="3" id="KW-1185">Reference proteome</keyword>
<evidence type="ECO:0000313" key="2">
    <source>
        <dbReference type="EMBL" id="GAA3543395.1"/>
    </source>
</evidence>
<protein>
    <submittedName>
        <fullName evidence="2">GMP synthase</fullName>
    </submittedName>
</protein>
<sequence length="243" mass="27072">MEHVTRAPLRLCVIENGLVPEDLQGSFASYPAMIERWLVPALPEARFSQVSPVTGEPLPDPLAFDGYILTGSRHSCYEGAAWMEALLRFLQRLRELQRPVFGICFGHQIMADAYGGRTRKAEQGWGLGAQQYHYPEEGPTAGAAFVFHQDQVVELPPEARVLGGSGHCRHGVLSYPFPALSVQYHPEFTTDYMSALAHRYAGTMLTREQADTALSSLEQLSVDNTRSAAWVANFFRKYRPITA</sequence>
<organism evidence="2 3">
    <name type="scientific">Zobellella aerophila</name>
    <dbReference type="NCBI Taxonomy" id="870480"/>
    <lineage>
        <taxon>Bacteria</taxon>
        <taxon>Pseudomonadati</taxon>
        <taxon>Pseudomonadota</taxon>
        <taxon>Gammaproteobacteria</taxon>
        <taxon>Aeromonadales</taxon>
        <taxon>Aeromonadaceae</taxon>
        <taxon>Zobellella</taxon>
    </lineage>
</organism>
<accession>A0ABP6W066</accession>
<evidence type="ECO:0000313" key="3">
    <source>
        <dbReference type="Proteomes" id="UP001500795"/>
    </source>
</evidence>
<dbReference type="CDD" id="cd01741">
    <property type="entry name" value="GATase1_1"/>
    <property type="match status" value="1"/>
</dbReference>
<dbReference type="InterPro" id="IPR017926">
    <property type="entry name" value="GATASE"/>
</dbReference>
<gene>
    <name evidence="2" type="ORF">GCM10022394_24220</name>
</gene>
<dbReference type="PANTHER" id="PTHR42695:SF5">
    <property type="entry name" value="GLUTAMINE AMIDOTRANSFERASE YLR126C-RELATED"/>
    <property type="match status" value="1"/>
</dbReference>
<name>A0ABP6W066_9GAMM</name>